<proteinExistence type="predicted"/>
<sequence>MPNTAIPQRGIAQLHEWRVPHVFTNIELRHHWQSKELQTRRIPQHIQLVITLSLPLSPIITLALSSLVFVTPLSLITVSVSQSLPSSLHHGSV</sequence>
<accession>A0A9P6AGL4</accession>
<evidence type="ECO:0000256" key="1">
    <source>
        <dbReference type="SAM" id="Phobius"/>
    </source>
</evidence>
<keyword evidence="3" id="KW-1185">Reference proteome</keyword>
<keyword evidence="1" id="KW-1133">Transmembrane helix</keyword>
<protein>
    <submittedName>
        <fullName evidence="2">Uncharacterized protein</fullName>
    </submittedName>
</protein>
<gene>
    <name evidence="2" type="ORF">BS47DRAFT_1401270</name>
</gene>
<name>A0A9P6AGL4_9AGAM</name>
<keyword evidence="1" id="KW-0812">Transmembrane</keyword>
<dbReference type="EMBL" id="MU129213">
    <property type="protein sequence ID" value="KAF9504571.1"/>
    <property type="molecule type" value="Genomic_DNA"/>
</dbReference>
<dbReference type="Proteomes" id="UP000886523">
    <property type="component" value="Unassembled WGS sequence"/>
</dbReference>
<keyword evidence="1" id="KW-0472">Membrane</keyword>
<evidence type="ECO:0000313" key="3">
    <source>
        <dbReference type="Proteomes" id="UP000886523"/>
    </source>
</evidence>
<dbReference type="AlphaFoldDB" id="A0A9P6AGL4"/>
<feature type="transmembrane region" description="Helical" evidence="1">
    <location>
        <begin position="48"/>
        <end position="70"/>
    </location>
</feature>
<organism evidence="2 3">
    <name type="scientific">Hydnum rufescens UP504</name>
    <dbReference type="NCBI Taxonomy" id="1448309"/>
    <lineage>
        <taxon>Eukaryota</taxon>
        <taxon>Fungi</taxon>
        <taxon>Dikarya</taxon>
        <taxon>Basidiomycota</taxon>
        <taxon>Agaricomycotina</taxon>
        <taxon>Agaricomycetes</taxon>
        <taxon>Cantharellales</taxon>
        <taxon>Hydnaceae</taxon>
        <taxon>Hydnum</taxon>
    </lineage>
</organism>
<comment type="caution">
    <text evidence="2">The sequence shown here is derived from an EMBL/GenBank/DDBJ whole genome shotgun (WGS) entry which is preliminary data.</text>
</comment>
<reference evidence="2" key="1">
    <citation type="journal article" date="2020" name="Nat. Commun.">
        <title>Large-scale genome sequencing of mycorrhizal fungi provides insights into the early evolution of symbiotic traits.</title>
        <authorList>
            <person name="Miyauchi S."/>
            <person name="Kiss E."/>
            <person name="Kuo A."/>
            <person name="Drula E."/>
            <person name="Kohler A."/>
            <person name="Sanchez-Garcia M."/>
            <person name="Morin E."/>
            <person name="Andreopoulos B."/>
            <person name="Barry K.W."/>
            <person name="Bonito G."/>
            <person name="Buee M."/>
            <person name="Carver A."/>
            <person name="Chen C."/>
            <person name="Cichocki N."/>
            <person name="Clum A."/>
            <person name="Culley D."/>
            <person name="Crous P.W."/>
            <person name="Fauchery L."/>
            <person name="Girlanda M."/>
            <person name="Hayes R.D."/>
            <person name="Keri Z."/>
            <person name="LaButti K."/>
            <person name="Lipzen A."/>
            <person name="Lombard V."/>
            <person name="Magnuson J."/>
            <person name="Maillard F."/>
            <person name="Murat C."/>
            <person name="Nolan M."/>
            <person name="Ohm R.A."/>
            <person name="Pangilinan J."/>
            <person name="Pereira M.F."/>
            <person name="Perotto S."/>
            <person name="Peter M."/>
            <person name="Pfister S."/>
            <person name="Riley R."/>
            <person name="Sitrit Y."/>
            <person name="Stielow J.B."/>
            <person name="Szollosi G."/>
            <person name="Zifcakova L."/>
            <person name="Stursova M."/>
            <person name="Spatafora J.W."/>
            <person name="Tedersoo L."/>
            <person name="Vaario L.M."/>
            <person name="Yamada A."/>
            <person name="Yan M."/>
            <person name="Wang P."/>
            <person name="Xu J."/>
            <person name="Bruns T."/>
            <person name="Baldrian P."/>
            <person name="Vilgalys R."/>
            <person name="Dunand C."/>
            <person name="Henrissat B."/>
            <person name="Grigoriev I.V."/>
            <person name="Hibbett D."/>
            <person name="Nagy L.G."/>
            <person name="Martin F.M."/>
        </authorList>
    </citation>
    <scope>NUCLEOTIDE SEQUENCE</scope>
    <source>
        <strain evidence="2">UP504</strain>
    </source>
</reference>
<evidence type="ECO:0000313" key="2">
    <source>
        <dbReference type="EMBL" id="KAF9504571.1"/>
    </source>
</evidence>